<name>V6TA52_GIAIN</name>
<accession>V6TA52</accession>
<sequence>MGDFKMNNLIIRSEQLEGIFVTYESMQRLVDQLSALAGYQFHALERYIKRNMIDDDQRKALFGSNLNISLSHRIQGYFGPKTVPCAASLLTPVQRKEAIKYYCNHNNYRIQDWNGNVFDGGSPLMGPCLSFVVKFMEEIIGFKNCPDGLYQFGTNGQRLSKPMRKMAPLVGFNNNFQPEDYMESTNKTEYMRSLTIVQKIQALEWMIRGQYAFRQDLAPIKDKKEKLKKEKKPKKPKKPRKLKKGSTFIMARGPTDHAGGVKNAITQDDFRTQPLFQQVQYLYEMVGGSLSGRSNQKLSPYGRVSRADFMAASLNQQTMWLCRQLQGFDEDGNEDNGLRKHLGKYYKIGAGPMAIKSLKNLSKGRITHQTRFLGKRMIKQEKRMQSSERKYKLLEARVKRAEGNIALIKKKTFTTKDQLKDKLGQFDKEINKGGGLLSKMNLINMIVGYTVDAVIMTIATTALVYAVQAKNRLDDHDKRFGKIYHFLTDDLYYRFQFIWDEFSHVNEDVTLTHLEVQRTENKLKALTGKTDADRAQLAAVRELVYSHHRRLADIDENQEDLMVFRNKAEMLMVVVAQFFERNNISFTDMEGGLIDMTTIRAELEGAYNYLREMISSQAAEMKIANRLLVQRNDALARQLEEEQELREAEKRAFEQRLAEQDAVIRRLTARLESAEIAAGSIDLAPLLERLAAVEEKASRTAQTVAGIDSSVDYMRGIMGENRRRLTNLEDRTDATFQEHSQRISENRQWVEGLRRDVERLQEQQLNTNSLATRVNNAESAIRGLQADQVEMRGTVSALERTTTDLRVGQQAATSERDQLRSMAANQMNLINVLRGSVNDINSDISSINGGIGRLKSVCSAMKGQYVLKCWSPSQTTNGYGFMRLSMSSFPSDMVSKSNDYIVSIVPFDLRTTDEHGCICSWCDYNGDSGVNVRLSWENTQALNGGRSVKVWYWAKNPAADYTV</sequence>
<feature type="coiled-coil region" evidence="1">
    <location>
        <begin position="377"/>
        <end position="411"/>
    </location>
</feature>
<dbReference type="VEuPathDB" id="GiardiaDB:DHA2_150993"/>
<reference evidence="3 4" key="2">
    <citation type="journal article" date="2013" name="Genome Biol. Evol.">
        <title>Genome sequencing of Giardia lamblia genotypes A2 and B isolates (DH and GS) and comparative analysis with the genomes of genotypes A1 and E (WB and Pig).</title>
        <authorList>
            <person name="Adam R.D."/>
            <person name="Dahlstrom E.W."/>
            <person name="Martens C.A."/>
            <person name="Bruno D.P."/>
            <person name="Barbian K.D."/>
            <person name="Ricklefs S.M."/>
            <person name="Hernandez M.M."/>
            <person name="Narla N.P."/>
            <person name="Patel R.B."/>
            <person name="Porcella S.F."/>
            <person name="Nash T.E."/>
        </authorList>
    </citation>
    <scope>NUCLEOTIDE SEQUENCE [LARGE SCALE GENOMIC DNA]</scope>
    <source>
        <strain evidence="3 4">DH</strain>
    </source>
</reference>
<dbReference type="VEuPathDB" id="GiardiaDB:GL50581_3041"/>
<dbReference type="Proteomes" id="UP000018320">
    <property type="component" value="Unassembled WGS sequence"/>
</dbReference>
<evidence type="ECO:0000313" key="4">
    <source>
        <dbReference type="Proteomes" id="UP000018320"/>
    </source>
</evidence>
<dbReference type="VEuPathDB" id="GiardiaDB:QR46_4746"/>
<evidence type="ECO:0000256" key="2">
    <source>
        <dbReference type="SAM" id="MobiDB-lite"/>
    </source>
</evidence>
<dbReference type="VEuPathDB" id="GiardiaDB:GL50803_0016686"/>
<dbReference type="VEuPathDB" id="GiardiaDB:GL50581_3040"/>
<protein>
    <submittedName>
        <fullName evidence="3">Ankyrin repeat protein</fullName>
    </submittedName>
</protein>
<feature type="coiled-coil region" evidence="1">
    <location>
        <begin position="625"/>
        <end position="677"/>
    </location>
</feature>
<keyword evidence="1" id="KW-0175">Coiled coil</keyword>
<evidence type="ECO:0000313" key="3">
    <source>
        <dbReference type="EMBL" id="ESU35736.1"/>
    </source>
</evidence>
<dbReference type="AlphaFoldDB" id="V6TA52"/>
<feature type="region of interest" description="Disordered" evidence="2">
    <location>
        <begin position="222"/>
        <end position="245"/>
    </location>
</feature>
<gene>
    <name evidence="3" type="ORF">DHA2_150993</name>
</gene>
<feature type="compositionally biased region" description="Basic residues" evidence="2">
    <location>
        <begin position="229"/>
        <end position="244"/>
    </location>
</feature>
<comment type="caution">
    <text evidence="3">The sequence shown here is derived from an EMBL/GenBank/DDBJ whole genome shotgun (WGS) entry which is preliminary data.</text>
</comment>
<reference evidence="4" key="1">
    <citation type="submission" date="2012-02" db="EMBL/GenBank/DDBJ databases">
        <title>Genome sequencing of Giardia lamblia Genotypes A2 and B isolates (DH and GS) and comparative analysis with the genomes of Genotypes A1 and E (WB and Pig).</title>
        <authorList>
            <person name="Adam R."/>
            <person name="Dahlstrom E."/>
            <person name="Martens C."/>
            <person name="Bruno D."/>
            <person name="Barbian K."/>
            <person name="Porcella S.F."/>
            <person name="Nash T."/>
        </authorList>
    </citation>
    <scope>NUCLEOTIDE SEQUENCE</scope>
    <source>
        <strain evidence="4">DH</strain>
    </source>
</reference>
<dbReference type="EMBL" id="AHGT01000070">
    <property type="protein sequence ID" value="ESU35736.1"/>
    <property type="molecule type" value="Genomic_DNA"/>
</dbReference>
<organism evidence="3 4">
    <name type="scientific">Giardia intestinalis</name>
    <name type="common">Giardia lamblia</name>
    <dbReference type="NCBI Taxonomy" id="5741"/>
    <lineage>
        <taxon>Eukaryota</taxon>
        <taxon>Metamonada</taxon>
        <taxon>Diplomonadida</taxon>
        <taxon>Hexamitidae</taxon>
        <taxon>Giardiinae</taxon>
        <taxon>Giardia</taxon>
    </lineage>
</organism>
<evidence type="ECO:0000256" key="1">
    <source>
        <dbReference type="SAM" id="Coils"/>
    </source>
</evidence>
<proteinExistence type="predicted"/>